<accession>A0A5J9TN75</accession>
<sequence>MGEQDLDAEGVGKPTRSVHVVMEIAVTYKGPSQSRFVTLPTGIPRSPLNDRIPERKHAG</sequence>
<comment type="caution">
    <text evidence="2">The sequence shown here is derived from an EMBL/GenBank/DDBJ whole genome shotgun (WGS) entry which is preliminary data.</text>
</comment>
<dbReference type="EMBL" id="RWGY01000039">
    <property type="protein sequence ID" value="TVU12101.1"/>
    <property type="molecule type" value="Genomic_DNA"/>
</dbReference>
<evidence type="ECO:0000256" key="1">
    <source>
        <dbReference type="SAM" id="MobiDB-lite"/>
    </source>
</evidence>
<reference evidence="2 3" key="1">
    <citation type="journal article" date="2019" name="Sci. Rep.">
        <title>A high-quality genome of Eragrostis curvula grass provides insights into Poaceae evolution and supports new strategies to enhance forage quality.</title>
        <authorList>
            <person name="Carballo J."/>
            <person name="Santos B.A.C.M."/>
            <person name="Zappacosta D."/>
            <person name="Garbus I."/>
            <person name="Selva J.P."/>
            <person name="Gallo C.A."/>
            <person name="Diaz A."/>
            <person name="Albertini E."/>
            <person name="Caccamo M."/>
            <person name="Echenique V."/>
        </authorList>
    </citation>
    <scope>NUCLEOTIDE SEQUENCE [LARGE SCALE GENOMIC DNA]</scope>
    <source>
        <strain evidence="3">cv. Victoria</strain>
        <tissue evidence="2">Leaf</tissue>
    </source>
</reference>
<organism evidence="2 3">
    <name type="scientific">Eragrostis curvula</name>
    <name type="common">weeping love grass</name>
    <dbReference type="NCBI Taxonomy" id="38414"/>
    <lineage>
        <taxon>Eukaryota</taxon>
        <taxon>Viridiplantae</taxon>
        <taxon>Streptophyta</taxon>
        <taxon>Embryophyta</taxon>
        <taxon>Tracheophyta</taxon>
        <taxon>Spermatophyta</taxon>
        <taxon>Magnoliopsida</taxon>
        <taxon>Liliopsida</taxon>
        <taxon>Poales</taxon>
        <taxon>Poaceae</taxon>
        <taxon>PACMAD clade</taxon>
        <taxon>Chloridoideae</taxon>
        <taxon>Eragrostideae</taxon>
        <taxon>Eragrostidinae</taxon>
        <taxon>Eragrostis</taxon>
    </lineage>
</organism>
<dbReference type="Proteomes" id="UP000324897">
    <property type="component" value="Chromosome 3"/>
</dbReference>
<evidence type="ECO:0000313" key="3">
    <source>
        <dbReference type="Proteomes" id="UP000324897"/>
    </source>
</evidence>
<proteinExistence type="predicted"/>
<evidence type="ECO:0000313" key="2">
    <source>
        <dbReference type="EMBL" id="TVU12101.1"/>
    </source>
</evidence>
<name>A0A5J9TN75_9POAL</name>
<dbReference type="AlphaFoldDB" id="A0A5J9TN75"/>
<feature type="region of interest" description="Disordered" evidence="1">
    <location>
        <begin position="37"/>
        <end position="59"/>
    </location>
</feature>
<keyword evidence="3" id="KW-1185">Reference proteome</keyword>
<dbReference type="Gramene" id="TVU12101">
    <property type="protein sequence ID" value="TVU12101"/>
    <property type="gene ID" value="EJB05_45728"/>
</dbReference>
<protein>
    <submittedName>
        <fullName evidence="2">Uncharacterized protein</fullName>
    </submittedName>
</protein>
<gene>
    <name evidence="2" type="ORF">EJB05_45728</name>
</gene>